<keyword evidence="1" id="KW-0732">Signal</keyword>
<dbReference type="Pfam" id="PF04338">
    <property type="entry name" value="DUF481"/>
    <property type="match status" value="1"/>
</dbReference>
<accession>A0ABS0SMU7</accession>
<evidence type="ECO:0000313" key="2">
    <source>
        <dbReference type="EMBL" id="MBI1646875.1"/>
    </source>
</evidence>
<proteinExistence type="predicted"/>
<feature type="chain" id="PRO_5045322444" evidence="1">
    <location>
        <begin position="21"/>
        <end position="263"/>
    </location>
</feature>
<dbReference type="InterPro" id="IPR007433">
    <property type="entry name" value="DUF481"/>
</dbReference>
<evidence type="ECO:0000313" key="3">
    <source>
        <dbReference type="Proteomes" id="UP000641139"/>
    </source>
</evidence>
<organism evidence="2 3">
    <name type="scientific">Capnocytophaga periodontitidis</name>
    <dbReference type="NCBI Taxonomy" id="2795027"/>
    <lineage>
        <taxon>Bacteria</taxon>
        <taxon>Pseudomonadati</taxon>
        <taxon>Bacteroidota</taxon>
        <taxon>Flavobacteriia</taxon>
        <taxon>Flavobacteriales</taxon>
        <taxon>Flavobacteriaceae</taxon>
        <taxon>Capnocytophaga</taxon>
    </lineage>
</organism>
<sequence>MRFFKYYLLLMGLYSTSLQAQIIFTESLTPVIDTTKVWQGSIAPEINFKTEKDNFFQVKNNTNVSILLSNKKAFTLLNQIEITTIGNTVNVSNGFIHIEYRYLAKPRWEIYPFTEAVWVPSRGLLLRIASGGQSRYHFVQSEHFVWTGGIGFFYEYEKWNMDGVPNLTVPNETREQQTIKARFAMGLKVIFTEKWNFTTSGYLHSRLDSNVKNPRFAYSFDLKHHFTEHFGAWLSYQAIQHTKPIFPIKKLYAVVTGGIFFTW</sequence>
<dbReference type="RefSeq" id="WP_051046617.1">
    <property type="nucleotide sequence ID" value="NZ_JAEFDB010000001.1"/>
</dbReference>
<evidence type="ECO:0000256" key="1">
    <source>
        <dbReference type="SAM" id="SignalP"/>
    </source>
</evidence>
<dbReference type="Proteomes" id="UP000641139">
    <property type="component" value="Unassembled WGS sequence"/>
</dbReference>
<name>A0ABS0SMU7_9FLAO</name>
<keyword evidence="3" id="KW-1185">Reference proteome</keyword>
<protein>
    <submittedName>
        <fullName evidence="2">DUF481 domain-containing protein</fullName>
    </submittedName>
</protein>
<gene>
    <name evidence="2" type="ORF">I7X30_07370</name>
</gene>
<dbReference type="EMBL" id="JAEFDC010000004">
    <property type="protein sequence ID" value="MBI1646875.1"/>
    <property type="molecule type" value="Genomic_DNA"/>
</dbReference>
<comment type="caution">
    <text evidence="2">The sequence shown here is derived from an EMBL/GenBank/DDBJ whole genome shotgun (WGS) entry which is preliminary data.</text>
</comment>
<reference evidence="2 3" key="1">
    <citation type="journal article" date="2021" name="Int. J. Syst. Evol. Microbiol.">
        <title>Capnocytophaga periodontitidis sp. nov., isolated from subgingival plaque of periodontitis patient.</title>
        <authorList>
            <person name="Zhang Y."/>
            <person name="Qiao D."/>
            <person name="Shi W."/>
            <person name="Wu D."/>
            <person name="Cai M."/>
        </authorList>
    </citation>
    <scope>NUCLEOTIDE SEQUENCE [LARGE SCALE GENOMIC DNA]</scope>
    <source>
        <strain evidence="2 3">051621</strain>
    </source>
</reference>
<feature type="signal peptide" evidence="1">
    <location>
        <begin position="1"/>
        <end position="20"/>
    </location>
</feature>